<dbReference type="Pfam" id="PF00665">
    <property type="entry name" value="rve"/>
    <property type="match status" value="1"/>
</dbReference>
<dbReference type="Proteomes" id="UP001187531">
    <property type="component" value="Unassembled WGS sequence"/>
</dbReference>
<dbReference type="InterPro" id="IPR012337">
    <property type="entry name" value="RNaseH-like_sf"/>
</dbReference>
<proteinExistence type="predicted"/>
<dbReference type="InterPro" id="IPR001584">
    <property type="entry name" value="Integrase_cat-core"/>
</dbReference>
<accession>A0AA88HDN5</accession>
<keyword evidence="3" id="KW-1185">Reference proteome</keyword>
<protein>
    <recommendedName>
        <fullName evidence="1">Integrase catalytic domain-containing protein</fullName>
    </recommendedName>
</protein>
<dbReference type="PANTHER" id="PTHR37984:SF5">
    <property type="entry name" value="PROTEIN NYNRIN-LIKE"/>
    <property type="match status" value="1"/>
</dbReference>
<feature type="domain" description="Integrase catalytic" evidence="1">
    <location>
        <begin position="1"/>
        <end position="170"/>
    </location>
</feature>
<dbReference type="EMBL" id="JAVRJZ010000018">
    <property type="protein sequence ID" value="KAK2708424.1"/>
    <property type="molecule type" value="Genomic_DNA"/>
</dbReference>
<dbReference type="SUPFAM" id="SSF53098">
    <property type="entry name" value="Ribonuclease H-like"/>
    <property type="match status" value="1"/>
</dbReference>
<reference evidence="2" key="1">
    <citation type="submission" date="2023-07" db="EMBL/GenBank/DDBJ databases">
        <title>Chromosome-level genome assembly of Artemia franciscana.</title>
        <authorList>
            <person name="Jo E."/>
        </authorList>
    </citation>
    <scope>NUCLEOTIDE SEQUENCE</scope>
    <source>
        <tissue evidence="2">Whole body</tissue>
    </source>
</reference>
<dbReference type="GO" id="GO:0003676">
    <property type="term" value="F:nucleic acid binding"/>
    <property type="evidence" value="ECO:0007669"/>
    <property type="project" value="InterPro"/>
</dbReference>
<sequence length="399" mass="45468">MPFLVWALDGAGPIPITSSGNRYVLVGVDLLSSLVVLKCISAMNTENTIKFFWENIIAYYGLPEAVLTDHGSNFDNIEIKKMFSEINCKKIYSSPYNPQCNGASENKVKILKKILSHSCGKLTQVDWDEKILRIMLSMNSSLNTVRKFSSFTIVHGFSGKSLVDLQFNKLTNLNYFDGYDSYVTRLIQNICEIHQTCLNEIKIQRSKQAIQYNKDSKETLIASGDIVYCRDTTSVGRKSTNYSFRGLYVVLSEVHKNVFYLASLNTGLKVGESCYPSDGLLEFLEYKENIIEPVPDNNFHQTYGIEGPIVPGQWNSIFVYTDIVQRSRIENTSAPTLRILPRKTTNEEVISYSFQPLIYLDISRQNIEIVHFSFRTEKNNIIPINRGLISLTVEFREDE</sequence>
<evidence type="ECO:0000259" key="1">
    <source>
        <dbReference type="PROSITE" id="PS50994"/>
    </source>
</evidence>
<dbReference type="AlphaFoldDB" id="A0AA88HDN5"/>
<comment type="caution">
    <text evidence="2">The sequence shown here is derived from an EMBL/GenBank/DDBJ whole genome shotgun (WGS) entry which is preliminary data.</text>
</comment>
<dbReference type="InterPro" id="IPR036397">
    <property type="entry name" value="RNaseH_sf"/>
</dbReference>
<dbReference type="Gene3D" id="3.30.420.10">
    <property type="entry name" value="Ribonuclease H-like superfamily/Ribonuclease H"/>
    <property type="match status" value="1"/>
</dbReference>
<evidence type="ECO:0000313" key="3">
    <source>
        <dbReference type="Proteomes" id="UP001187531"/>
    </source>
</evidence>
<evidence type="ECO:0000313" key="2">
    <source>
        <dbReference type="EMBL" id="KAK2708424.1"/>
    </source>
</evidence>
<dbReference type="PANTHER" id="PTHR37984">
    <property type="entry name" value="PROTEIN CBG26694"/>
    <property type="match status" value="1"/>
</dbReference>
<name>A0AA88HDN5_ARTSF</name>
<organism evidence="2 3">
    <name type="scientific">Artemia franciscana</name>
    <name type="common">Brine shrimp</name>
    <name type="synonym">Artemia sanfranciscana</name>
    <dbReference type="NCBI Taxonomy" id="6661"/>
    <lineage>
        <taxon>Eukaryota</taxon>
        <taxon>Metazoa</taxon>
        <taxon>Ecdysozoa</taxon>
        <taxon>Arthropoda</taxon>
        <taxon>Crustacea</taxon>
        <taxon>Branchiopoda</taxon>
        <taxon>Anostraca</taxon>
        <taxon>Artemiidae</taxon>
        <taxon>Artemia</taxon>
    </lineage>
</organism>
<dbReference type="GO" id="GO:0015074">
    <property type="term" value="P:DNA integration"/>
    <property type="evidence" value="ECO:0007669"/>
    <property type="project" value="InterPro"/>
</dbReference>
<gene>
    <name evidence="2" type="ORF">QYM36_014141</name>
</gene>
<dbReference type="InterPro" id="IPR050951">
    <property type="entry name" value="Retrovirus_Pol_polyprotein"/>
</dbReference>
<dbReference type="PROSITE" id="PS50994">
    <property type="entry name" value="INTEGRASE"/>
    <property type="match status" value="1"/>
</dbReference>